<reference evidence="6" key="1">
    <citation type="submission" date="2025-08" db="UniProtKB">
        <authorList>
            <consortium name="RefSeq"/>
        </authorList>
    </citation>
    <scope>IDENTIFICATION</scope>
    <source>
        <tissue evidence="6">Stem</tissue>
    </source>
</reference>
<gene>
    <name evidence="6" type="primary">LOC103482533</name>
</gene>
<dbReference type="PROSITE" id="PS00798">
    <property type="entry name" value="ALDOKETO_REDUCTASE_1"/>
    <property type="match status" value="1"/>
</dbReference>
<evidence type="ECO:0000259" key="4">
    <source>
        <dbReference type="Pfam" id="PF00248"/>
    </source>
</evidence>
<dbReference type="eggNOG" id="KOG1577">
    <property type="taxonomic scope" value="Eukaryota"/>
</dbReference>
<dbReference type="PROSITE" id="PS00062">
    <property type="entry name" value="ALDOKETO_REDUCTASE_2"/>
    <property type="match status" value="1"/>
</dbReference>
<dbReference type="Gene3D" id="3.20.20.100">
    <property type="entry name" value="NADP-dependent oxidoreductase domain"/>
    <property type="match status" value="1"/>
</dbReference>
<name>A0A1S3ATE7_CUCME</name>
<dbReference type="RefSeq" id="XP_008436964.2">
    <property type="nucleotide sequence ID" value="XM_008438742.3"/>
</dbReference>
<dbReference type="AlphaFoldDB" id="A0A1S3ATE7"/>
<feature type="site" description="Lowers pKa of active site Tyr" evidence="3">
    <location>
        <position position="88"/>
    </location>
</feature>
<dbReference type="InterPro" id="IPR036812">
    <property type="entry name" value="NAD(P)_OxRdtase_dom_sf"/>
</dbReference>
<proteinExistence type="predicted"/>
<evidence type="ECO:0000256" key="2">
    <source>
        <dbReference type="PIRSR" id="PIRSR000097-2"/>
    </source>
</evidence>
<evidence type="ECO:0000313" key="6">
    <source>
        <dbReference type="RefSeq" id="XP_008436964.2"/>
    </source>
</evidence>
<feature type="binding site" evidence="2">
    <location>
        <position position="119"/>
    </location>
    <ligand>
        <name>substrate</name>
    </ligand>
</feature>
<dbReference type="Gramene" id="MELO3C002170.2.1">
    <property type="protein sequence ID" value="MELO3C002170.2.1"/>
    <property type="gene ID" value="MELO3C002170.2"/>
</dbReference>
<accession>A0A1S3ATE7</accession>
<dbReference type="InParanoid" id="A0A1S3ATE7"/>
<dbReference type="InterPro" id="IPR018170">
    <property type="entry name" value="Aldo/ket_reductase_CS"/>
</dbReference>
<dbReference type="InterPro" id="IPR023210">
    <property type="entry name" value="NADP_OxRdtase_dom"/>
</dbReference>
<evidence type="ECO:0000256" key="1">
    <source>
        <dbReference type="PIRSR" id="PIRSR000097-1"/>
    </source>
</evidence>
<feature type="active site" description="Proton donor" evidence="1">
    <location>
        <position position="59"/>
    </location>
</feature>
<organism evidence="5 6">
    <name type="scientific">Cucumis melo</name>
    <name type="common">Muskmelon</name>
    <dbReference type="NCBI Taxonomy" id="3656"/>
    <lineage>
        <taxon>Eukaryota</taxon>
        <taxon>Viridiplantae</taxon>
        <taxon>Streptophyta</taxon>
        <taxon>Embryophyta</taxon>
        <taxon>Tracheophyta</taxon>
        <taxon>Spermatophyta</taxon>
        <taxon>Magnoliopsida</taxon>
        <taxon>eudicotyledons</taxon>
        <taxon>Gunneridae</taxon>
        <taxon>Pentapetalae</taxon>
        <taxon>rosids</taxon>
        <taxon>fabids</taxon>
        <taxon>Cucurbitales</taxon>
        <taxon>Cucurbitaceae</taxon>
        <taxon>Benincaseae</taxon>
        <taxon>Cucumis</taxon>
    </lineage>
</organism>
<dbReference type="GO" id="GO:0016491">
    <property type="term" value="F:oxidoreductase activity"/>
    <property type="evidence" value="ECO:0007669"/>
    <property type="project" value="InterPro"/>
</dbReference>
<dbReference type="KEGG" id="cmo:103482533"/>
<dbReference type="InterPro" id="IPR020471">
    <property type="entry name" value="AKR"/>
</dbReference>
<dbReference type="Pfam" id="PF00248">
    <property type="entry name" value="Aldo_ket_red"/>
    <property type="match status" value="1"/>
</dbReference>
<dbReference type="PRINTS" id="PR00069">
    <property type="entry name" value="ALDKETRDTASE"/>
</dbReference>
<dbReference type="GO" id="GO:0009821">
    <property type="term" value="P:alkaloid biosynthetic process"/>
    <property type="evidence" value="ECO:0007669"/>
    <property type="project" value="UniProtKB-ARBA"/>
</dbReference>
<dbReference type="PIRSF" id="PIRSF000097">
    <property type="entry name" value="AKR"/>
    <property type="match status" value="1"/>
</dbReference>
<evidence type="ECO:0000313" key="5">
    <source>
        <dbReference type="Proteomes" id="UP001652600"/>
    </source>
</evidence>
<dbReference type="SUPFAM" id="SSF51430">
    <property type="entry name" value="NAD(P)-linked oxidoreductase"/>
    <property type="match status" value="1"/>
</dbReference>
<dbReference type="GeneID" id="103482533"/>
<sequence length="322" mass="36447">MAEESSEREIMRRKLSYGGSIPLLGLGTFTYPIDGDSMEASIIKAIKIGYRHLDTASLYGSEEAVGKAIKKAIANKIVKREDIFVTTKLWCNEHHDPLSALNSSLKRLGLEYVDSYMIHWLVKLKPWASDMVPKEDEFDELDLETTWNHMEKCVDLGLTKTIGVSNFSSKKLLHLLDFASLPPAVNQVEMHLMWRQRKLREVCSSKNVHVTAYSPLGSPWNPYGLKNLLQHPIVHSIASKHEATPAQVALRWILSMGASAVVKSFNESRLEENMASFALKLDEQDLQEIDKLEEKKMATGEFLVNATTSQYKNIQELWDGEI</sequence>
<feature type="domain" description="NADP-dependent oxidoreductase" evidence="4">
    <location>
        <begin position="24"/>
        <end position="293"/>
    </location>
</feature>
<dbReference type="PANTHER" id="PTHR11732">
    <property type="entry name" value="ALDO/KETO REDUCTASE"/>
    <property type="match status" value="1"/>
</dbReference>
<evidence type="ECO:0000256" key="3">
    <source>
        <dbReference type="PIRSR" id="PIRSR000097-3"/>
    </source>
</evidence>
<keyword evidence="5" id="KW-1185">Reference proteome</keyword>
<dbReference type="Proteomes" id="UP001652600">
    <property type="component" value="Chromosome 12"/>
</dbReference>
<protein>
    <submittedName>
        <fullName evidence="6">NADPH-dependent aldo-keto reductase, chloroplastic-like</fullName>
    </submittedName>
</protein>